<reference evidence="2" key="2">
    <citation type="journal article" date="2020" name="Nat. Commun.">
        <title>Large-scale genome sequencing of mycorrhizal fungi provides insights into the early evolution of symbiotic traits.</title>
        <authorList>
            <person name="Miyauchi S."/>
            <person name="Kiss E."/>
            <person name="Kuo A."/>
            <person name="Drula E."/>
            <person name="Kohler A."/>
            <person name="Sanchez-Garcia M."/>
            <person name="Morin E."/>
            <person name="Andreopoulos B."/>
            <person name="Barry K.W."/>
            <person name="Bonito G."/>
            <person name="Buee M."/>
            <person name="Carver A."/>
            <person name="Chen C."/>
            <person name="Cichocki N."/>
            <person name="Clum A."/>
            <person name="Culley D."/>
            <person name="Crous P.W."/>
            <person name="Fauchery L."/>
            <person name="Girlanda M."/>
            <person name="Hayes R.D."/>
            <person name="Keri Z."/>
            <person name="LaButti K."/>
            <person name="Lipzen A."/>
            <person name="Lombard V."/>
            <person name="Magnuson J."/>
            <person name="Maillard F."/>
            <person name="Murat C."/>
            <person name="Nolan M."/>
            <person name="Ohm R.A."/>
            <person name="Pangilinan J."/>
            <person name="Pereira M.F."/>
            <person name="Perotto S."/>
            <person name="Peter M."/>
            <person name="Pfister S."/>
            <person name="Riley R."/>
            <person name="Sitrit Y."/>
            <person name="Stielow J.B."/>
            <person name="Szollosi G."/>
            <person name="Zifcakova L."/>
            <person name="Stursova M."/>
            <person name="Spatafora J.W."/>
            <person name="Tedersoo L."/>
            <person name="Vaario L.M."/>
            <person name="Yamada A."/>
            <person name="Yan M."/>
            <person name="Wang P."/>
            <person name="Xu J."/>
            <person name="Bruns T."/>
            <person name="Baldrian P."/>
            <person name="Vilgalys R."/>
            <person name="Dunand C."/>
            <person name="Henrissat B."/>
            <person name="Grigoriev I.V."/>
            <person name="Hibbett D."/>
            <person name="Nagy L.G."/>
            <person name="Martin F.M."/>
        </authorList>
    </citation>
    <scope>NUCLEOTIDE SEQUENCE</scope>
    <source>
        <strain evidence="2">BED1</strain>
    </source>
</reference>
<reference evidence="2" key="1">
    <citation type="submission" date="2019-10" db="EMBL/GenBank/DDBJ databases">
        <authorList>
            <consortium name="DOE Joint Genome Institute"/>
            <person name="Kuo A."/>
            <person name="Miyauchi S."/>
            <person name="Kiss E."/>
            <person name="Drula E."/>
            <person name="Kohler A."/>
            <person name="Sanchez-Garcia M."/>
            <person name="Andreopoulos B."/>
            <person name="Barry K.W."/>
            <person name="Bonito G."/>
            <person name="Buee M."/>
            <person name="Carver A."/>
            <person name="Chen C."/>
            <person name="Cichocki N."/>
            <person name="Clum A."/>
            <person name="Culley D."/>
            <person name="Crous P.W."/>
            <person name="Fauchery L."/>
            <person name="Girlanda M."/>
            <person name="Hayes R."/>
            <person name="Keri Z."/>
            <person name="LaButti K."/>
            <person name="Lipzen A."/>
            <person name="Lombard V."/>
            <person name="Magnuson J."/>
            <person name="Maillard F."/>
            <person name="Morin E."/>
            <person name="Murat C."/>
            <person name="Nolan M."/>
            <person name="Ohm R."/>
            <person name="Pangilinan J."/>
            <person name="Pereira M."/>
            <person name="Perotto S."/>
            <person name="Peter M."/>
            <person name="Riley R."/>
            <person name="Sitrit Y."/>
            <person name="Stielow B."/>
            <person name="Szollosi G."/>
            <person name="Zifcakova L."/>
            <person name="Stursova M."/>
            <person name="Spatafora J.W."/>
            <person name="Tedersoo L."/>
            <person name="Vaario L.-M."/>
            <person name="Yamada A."/>
            <person name="Yan M."/>
            <person name="Wang P."/>
            <person name="Xu J."/>
            <person name="Bruns T."/>
            <person name="Baldrian P."/>
            <person name="Vilgalys R."/>
            <person name="Henrissat B."/>
            <person name="Grigoriev I.V."/>
            <person name="Hibbett D."/>
            <person name="Nagy L.G."/>
            <person name="Martin F.M."/>
        </authorList>
    </citation>
    <scope>NUCLEOTIDE SEQUENCE</scope>
    <source>
        <strain evidence="2">BED1</strain>
    </source>
</reference>
<organism evidence="2 3">
    <name type="scientific">Boletus edulis BED1</name>
    <dbReference type="NCBI Taxonomy" id="1328754"/>
    <lineage>
        <taxon>Eukaryota</taxon>
        <taxon>Fungi</taxon>
        <taxon>Dikarya</taxon>
        <taxon>Basidiomycota</taxon>
        <taxon>Agaricomycotina</taxon>
        <taxon>Agaricomycetes</taxon>
        <taxon>Agaricomycetidae</taxon>
        <taxon>Boletales</taxon>
        <taxon>Boletineae</taxon>
        <taxon>Boletaceae</taxon>
        <taxon>Boletoideae</taxon>
        <taxon>Boletus</taxon>
    </lineage>
</organism>
<evidence type="ECO:0000313" key="2">
    <source>
        <dbReference type="EMBL" id="KAF8429841.1"/>
    </source>
</evidence>
<gene>
    <name evidence="2" type="ORF">L210DRAFT_935778</name>
</gene>
<comment type="caution">
    <text evidence="2">The sequence shown here is derived from an EMBL/GenBank/DDBJ whole genome shotgun (WGS) entry which is preliminary data.</text>
</comment>
<sequence>MDGSYDVFHDPDPDLVQVVNKTIGHTNNEHQLDLSNADVRFVPEDDDNECQSKPLADECQPPKSGDHAVHVERQVHSAAHIEHQGRSAPHIEHQDYSTLHIERQDNSIPPVEPWAESARHIKHQDNSAAHCETDQQGRQQPLPICQSFNFQNRTIQPLQGLSPQRPASSSSGQKTAPHDLPS</sequence>
<proteinExistence type="predicted"/>
<dbReference type="AlphaFoldDB" id="A0AAD4G856"/>
<feature type="region of interest" description="Disordered" evidence="1">
    <location>
        <begin position="142"/>
        <end position="182"/>
    </location>
</feature>
<evidence type="ECO:0000256" key="1">
    <source>
        <dbReference type="SAM" id="MobiDB-lite"/>
    </source>
</evidence>
<keyword evidence="3" id="KW-1185">Reference proteome</keyword>
<protein>
    <submittedName>
        <fullName evidence="2">Uncharacterized protein</fullName>
    </submittedName>
</protein>
<dbReference type="EMBL" id="WHUW01000066">
    <property type="protein sequence ID" value="KAF8429841.1"/>
    <property type="molecule type" value="Genomic_DNA"/>
</dbReference>
<accession>A0AAD4G856</accession>
<dbReference type="Proteomes" id="UP001194468">
    <property type="component" value="Unassembled WGS sequence"/>
</dbReference>
<feature type="compositionally biased region" description="Polar residues" evidence="1">
    <location>
        <begin position="146"/>
        <end position="174"/>
    </location>
</feature>
<name>A0AAD4G856_BOLED</name>
<evidence type="ECO:0000313" key="3">
    <source>
        <dbReference type="Proteomes" id="UP001194468"/>
    </source>
</evidence>